<dbReference type="EMBL" id="JANLCJ010000313">
    <property type="protein sequence ID" value="MCS5736970.1"/>
    <property type="molecule type" value="Genomic_DNA"/>
</dbReference>
<feature type="non-terminal residue" evidence="2">
    <location>
        <position position="1"/>
    </location>
</feature>
<reference evidence="2" key="1">
    <citation type="submission" date="2022-08" db="EMBL/GenBank/DDBJ databases">
        <authorList>
            <person name="Deng Y."/>
            <person name="Han X.-F."/>
            <person name="Zhang Y.-Q."/>
        </authorList>
    </citation>
    <scope>NUCLEOTIDE SEQUENCE</scope>
    <source>
        <strain evidence="2">CPCC 203386</strain>
    </source>
</reference>
<dbReference type="Proteomes" id="UP001165586">
    <property type="component" value="Unassembled WGS sequence"/>
</dbReference>
<evidence type="ECO:0000313" key="2">
    <source>
        <dbReference type="EMBL" id="MCS5736970.1"/>
    </source>
</evidence>
<organism evidence="2 3">
    <name type="scientific">Herbiconiux daphne</name>
    <dbReference type="NCBI Taxonomy" id="2970914"/>
    <lineage>
        <taxon>Bacteria</taxon>
        <taxon>Bacillati</taxon>
        <taxon>Actinomycetota</taxon>
        <taxon>Actinomycetes</taxon>
        <taxon>Micrococcales</taxon>
        <taxon>Microbacteriaceae</taxon>
        <taxon>Herbiconiux</taxon>
    </lineage>
</organism>
<name>A0ABT2HAK0_9MICO</name>
<dbReference type="RefSeq" id="WP_259543231.1">
    <property type="nucleotide sequence ID" value="NZ_JANLCJ010000313.1"/>
</dbReference>
<proteinExistence type="predicted"/>
<sequence>ATLNELEINLSAQIESHKLVHNATQGYQDLNLKDQTMRNQHKMAQETLKQAKVQQKKNSGTK</sequence>
<feature type="compositionally biased region" description="Polar residues" evidence="1">
    <location>
        <begin position="52"/>
        <end position="62"/>
    </location>
</feature>
<protein>
    <submittedName>
        <fullName evidence="2">Uncharacterized protein</fullName>
    </submittedName>
</protein>
<keyword evidence="3" id="KW-1185">Reference proteome</keyword>
<gene>
    <name evidence="2" type="ORF">N1032_24905</name>
</gene>
<accession>A0ABT2HAK0</accession>
<evidence type="ECO:0000256" key="1">
    <source>
        <dbReference type="SAM" id="MobiDB-lite"/>
    </source>
</evidence>
<comment type="caution">
    <text evidence="2">The sequence shown here is derived from an EMBL/GenBank/DDBJ whole genome shotgun (WGS) entry which is preliminary data.</text>
</comment>
<feature type="region of interest" description="Disordered" evidence="1">
    <location>
        <begin position="41"/>
        <end position="62"/>
    </location>
</feature>
<evidence type="ECO:0000313" key="3">
    <source>
        <dbReference type="Proteomes" id="UP001165586"/>
    </source>
</evidence>